<dbReference type="PANTHER" id="PTHR21015:SF27">
    <property type="entry name" value="UDP-N-ACETYLGLUCOSAMINE--N-ACETYLMURAMYL-(PENTAPEPTIDE) PYROPHOSPHORYL-UNDECAPRENOL N-ACETYLGLUCOSAMINE TRANSFERASE"/>
    <property type="match status" value="1"/>
</dbReference>
<keyword evidence="7 10" id="KW-0472">Membrane</keyword>
<organism evidence="14 15">
    <name type="scientific">Candidatus Berkelbacteria bacterium Licking1014_7</name>
    <dbReference type="NCBI Taxonomy" id="2017147"/>
    <lineage>
        <taxon>Bacteria</taxon>
        <taxon>Candidatus Berkelbacteria</taxon>
    </lineage>
</organism>
<evidence type="ECO:0000256" key="2">
    <source>
        <dbReference type="ARBA" id="ARBA00022618"/>
    </source>
</evidence>
<comment type="catalytic activity">
    <reaction evidence="10">
        <text>di-trans,octa-cis-undecaprenyl diphospho-N-acetyl-alpha-D-muramoyl-L-alanyl-D-glutamyl-meso-2,6-diaminopimeloyl-D-alanyl-D-alanine + UDP-N-acetyl-alpha-D-glucosamine = di-trans,octa-cis-undecaprenyl diphospho-[N-acetyl-alpha-D-glucosaminyl-(1-&gt;4)]-N-acetyl-alpha-D-muramoyl-L-alanyl-D-glutamyl-meso-2,6-diaminopimeloyl-D-alanyl-D-alanine + UDP + H(+)</text>
        <dbReference type="Rhea" id="RHEA:31227"/>
        <dbReference type="ChEBI" id="CHEBI:15378"/>
        <dbReference type="ChEBI" id="CHEBI:57705"/>
        <dbReference type="ChEBI" id="CHEBI:58223"/>
        <dbReference type="ChEBI" id="CHEBI:61387"/>
        <dbReference type="ChEBI" id="CHEBI:61388"/>
        <dbReference type="EC" id="2.4.1.227"/>
    </reaction>
</comment>
<dbReference type="Gene3D" id="3.40.50.2000">
    <property type="entry name" value="Glycogen Phosphorylase B"/>
    <property type="match status" value="2"/>
</dbReference>
<feature type="domain" description="Glycosyltransferase family 28 N-terminal" evidence="12">
    <location>
        <begin position="7"/>
        <end position="140"/>
    </location>
</feature>
<keyword evidence="8 10" id="KW-0131">Cell cycle</keyword>
<protein>
    <recommendedName>
        <fullName evidence="10">UDP-N-acetylglucosamine--N-acetylmuramyl-(pentapeptide) pyrophosphoryl-undecaprenol N-acetylglucosamine transferase</fullName>
        <ecNumber evidence="10">2.4.1.227</ecNumber>
    </recommendedName>
    <alternativeName>
        <fullName evidence="10">Undecaprenyl-PP-MurNAc-pentapeptide-UDPGlcNAc GlcNAc transferase</fullName>
    </alternativeName>
</protein>
<dbReference type="SUPFAM" id="SSF53756">
    <property type="entry name" value="UDP-Glycosyltransferase/glycogen phosphorylase"/>
    <property type="match status" value="1"/>
</dbReference>
<comment type="subcellular location">
    <subcellularLocation>
        <location evidence="10">Cell membrane</location>
        <topology evidence="10">Peripheral membrane protein</topology>
        <orientation evidence="10">Cytoplasmic side</orientation>
    </subcellularLocation>
</comment>
<keyword evidence="6 10" id="KW-0573">Peptidoglycan synthesis</keyword>
<evidence type="ECO:0000256" key="11">
    <source>
        <dbReference type="SAM" id="Phobius"/>
    </source>
</evidence>
<evidence type="ECO:0000256" key="4">
    <source>
        <dbReference type="ARBA" id="ARBA00022679"/>
    </source>
</evidence>
<keyword evidence="11" id="KW-0812">Transmembrane</keyword>
<evidence type="ECO:0000256" key="7">
    <source>
        <dbReference type="ARBA" id="ARBA00023136"/>
    </source>
</evidence>
<comment type="caution">
    <text evidence="10">Lacks conserved residue(s) required for the propagation of feature annotation.</text>
</comment>
<comment type="similarity">
    <text evidence="10">Belongs to the glycosyltransferase 28 family. MurG subfamily.</text>
</comment>
<evidence type="ECO:0000256" key="6">
    <source>
        <dbReference type="ARBA" id="ARBA00022984"/>
    </source>
</evidence>
<evidence type="ECO:0000256" key="9">
    <source>
        <dbReference type="ARBA" id="ARBA00023316"/>
    </source>
</evidence>
<dbReference type="GO" id="GO:0009252">
    <property type="term" value="P:peptidoglycan biosynthetic process"/>
    <property type="evidence" value="ECO:0007669"/>
    <property type="project" value="UniProtKB-UniRule"/>
</dbReference>
<evidence type="ECO:0000259" key="13">
    <source>
        <dbReference type="Pfam" id="PF04101"/>
    </source>
</evidence>
<dbReference type="GO" id="GO:0005975">
    <property type="term" value="P:carbohydrate metabolic process"/>
    <property type="evidence" value="ECO:0007669"/>
    <property type="project" value="InterPro"/>
</dbReference>
<evidence type="ECO:0000256" key="3">
    <source>
        <dbReference type="ARBA" id="ARBA00022676"/>
    </source>
</evidence>
<keyword evidence="11" id="KW-1133">Transmembrane helix</keyword>
<dbReference type="GO" id="GO:0008360">
    <property type="term" value="P:regulation of cell shape"/>
    <property type="evidence" value="ECO:0007669"/>
    <property type="project" value="UniProtKB-KW"/>
</dbReference>
<dbReference type="InterPro" id="IPR006009">
    <property type="entry name" value="GlcNAc_MurG"/>
</dbReference>
<dbReference type="Proteomes" id="UP000315689">
    <property type="component" value="Unassembled WGS sequence"/>
</dbReference>
<feature type="binding site" evidence="10">
    <location>
        <begin position="14"/>
        <end position="16"/>
    </location>
    <ligand>
        <name>UDP-N-acetyl-alpha-D-glucosamine</name>
        <dbReference type="ChEBI" id="CHEBI:57705"/>
    </ligand>
</feature>
<feature type="domain" description="Glycosyl transferase family 28 C-terminal" evidence="13">
    <location>
        <begin position="190"/>
        <end position="353"/>
    </location>
</feature>
<keyword evidence="1 10" id="KW-1003">Cell membrane</keyword>
<dbReference type="GO" id="GO:0051991">
    <property type="term" value="F:UDP-N-acetyl-D-glucosamine:N-acetylmuramoyl-L-alanyl-D-glutamyl-meso-2,6-diaminopimelyl-D-alanyl-D-alanine-diphosphoundecaprenol 4-beta-N-acetylglucosaminlytransferase activity"/>
    <property type="evidence" value="ECO:0007669"/>
    <property type="project" value="RHEA"/>
</dbReference>
<sequence length="365" mass="40361">MVKMTRVIVSGGGTAGHILPVLEVVKELKKQGCQILYLGTFLGLEKKLARGEGKVDYQWILSGKFRRYVSLWTLWDGLKIFFGFFLALYRILCFKPDAIFLKGGFVSLPVLLAGKVLGKKIIVHESDSALGATNLLAHRLSQKTCFGFGLKNYTGIDLDKAIFTGTPGNSLILSATKDLKFFGFSSVKPIILITGGSQGALSVNNILKPIISKLLEKYQIIHITGKKSPTIFDKNDKKSVGYWSAEFLDSYKMAQTWRVCDLAVSRAGASSIADMALAKKPVILIPFPWSAQDHQQKNARILEKAGAAEVLEQEKLSGERLFDAIDNLAQDKNRQKRLSENVAKFSDKNSAKKIAEVIFDLIKDI</sequence>
<dbReference type="UniPathway" id="UPA00219"/>
<evidence type="ECO:0000313" key="14">
    <source>
        <dbReference type="EMBL" id="TSC93038.1"/>
    </source>
</evidence>
<keyword evidence="9 10" id="KW-0961">Cell wall biogenesis/degradation</keyword>
<comment type="caution">
    <text evidence="14">The sequence shown here is derived from an EMBL/GenBank/DDBJ whole genome shotgun (WGS) entry which is preliminary data.</text>
</comment>
<evidence type="ECO:0000313" key="15">
    <source>
        <dbReference type="Proteomes" id="UP000315689"/>
    </source>
</evidence>
<dbReference type="EC" id="2.4.1.227" evidence="10"/>
<feature type="binding site" evidence="10">
    <location>
        <position position="295"/>
    </location>
    <ligand>
        <name>UDP-N-acetyl-alpha-D-glucosamine</name>
        <dbReference type="ChEBI" id="CHEBI:57705"/>
    </ligand>
</feature>
<comment type="function">
    <text evidence="10">Cell wall formation. Catalyzes the transfer of a GlcNAc subunit on undecaprenyl-pyrophosphoryl-MurNAc-pentapeptide (lipid intermediate I) to form undecaprenyl-pyrophosphoryl-MurNAc-(pentapeptide)GlcNAc (lipid intermediate II).</text>
</comment>
<dbReference type="GO" id="GO:0051301">
    <property type="term" value="P:cell division"/>
    <property type="evidence" value="ECO:0007669"/>
    <property type="project" value="UniProtKB-KW"/>
</dbReference>
<feature type="binding site" evidence="10">
    <location>
        <position position="197"/>
    </location>
    <ligand>
        <name>UDP-N-acetyl-alpha-D-glucosamine</name>
        <dbReference type="ChEBI" id="CHEBI:57705"/>
    </ligand>
</feature>
<dbReference type="PANTHER" id="PTHR21015">
    <property type="entry name" value="UDP-N-ACETYLGLUCOSAMINE--N-ACETYLMURAMYL-(PENTAPEPTIDE) PYROPHOSPHORYL-UNDECAPRENOL N-ACETYLGLUCOSAMINE TRANSFERASE 1"/>
    <property type="match status" value="1"/>
</dbReference>
<dbReference type="InterPro" id="IPR004276">
    <property type="entry name" value="GlycoTrans_28_N"/>
</dbReference>
<accession>A0A554LJL5</accession>
<feature type="transmembrane region" description="Helical" evidence="11">
    <location>
        <begin position="69"/>
        <end position="92"/>
    </location>
</feature>
<name>A0A554LJL5_9BACT</name>
<comment type="pathway">
    <text evidence="10">Cell wall biogenesis; peptidoglycan biosynthesis.</text>
</comment>
<evidence type="ECO:0000256" key="10">
    <source>
        <dbReference type="HAMAP-Rule" id="MF_00033"/>
    </source>
</evidence>
<dbReference type="AlphaFoldDB" id="A0A554LJL5"/>
<keyword evidence="4 10" id="KW-0808">Transferase</keyword>
<dbReference type="GO" id="GO:0005886">
    <property type="term" value="C:plasma membrane"/>
    <property type="evidence" value="ECO:0007669"/>
    <property type="project" value="UniProtKB-SubCell"/>
</dbReference>
<evidence type="ECO:0000256" key="5">
    <source>
        <dbReference type="ARBA" id="ARBA00022960"/>
    </source>
</evidence>
<dbReference type="InterPro" id="IPR007235">
    <property type="entry name" value="Glyco_trans_28_C"/>
</dbReference>
<evidence type="ECO:0000259" key="12">
    <source>
        <dbReference type="Pfam" id="PF03033"/>
    </source>
</evidence>
<reference evidence="14 15" key="1">
    <citation type="submission" date="2017-07" db="EMBL/GenBank/DDBJ databases">
        <title>Mechanisms for carbon and nitrogen cycling indicate functional differentiation within the Candidate Phyla Radiation.</title>
        <authorList>
            <person name="Danczak R.E."/>
            <person name="Johnston M.D."/>
            <person name="Kenah C."/>
            <person name="Slattery M."/>
            <person name="Wrighton K.C."/>
            <person name="Wilkins M.J."/>
        </authorList>
    </citation>
    <scope>NUCLEOTIDE SEQUENCE [LARGE SCALE GENOMIC DNA]</scope>
    <source>
        <strain evidence="14">Licking1014_7</strain>
    </source>
</reference>
<dbReference type="EMBL" id="VMGK01000008">
    <property type="protein sequence ID" value="TSC93038.1"/>
    <property type="molecule type" value="Genomic_DNA"/>
</dbReference>
<gene>
    <name evidence="10" type="primary">murG</name>
    <name evidence="14" type="ORF">CEN89_278</name>
</gene>
<dbReference type="CDD" id="cd03785">
    <property type="entry name" value="GT28_MurG"/>
    <property type="match status" value="1"/>
</dbReference>
<keyword evidence="2 10" id="KW-0132">Cell division</keyword>
<dbReference type="GO" id="GO:0071555">
    <property type="term" value="P:cell wall organization"/>
    <property type="evidence" value="ECO:0007669"/>
    <property type="project" value="UniProtKB-KW"/>
</dbReference>
<evidence type="ECO:0000256" key="8">
    <source>
        <dbReference type="ARBA" id="ARBA00023306"/>
    </source>
</evidence>
<dbReference type="HAMAP" id="MF_00033">
    <property type="entry name" value="MurG"/>
    <property type="match status" value="1"/>
</dbReference>
<proteinExistence type="inferred from homology"/>
<dbReference type="GO" id="GO:0050511">
    <property type="term" value="F:undecaprenyldiphospho-muramoylpentapeptide beta-N-acetylglucosaminyltransferase activity"/>
    <property type="evidence" value="ECO:0007669"/>
    <property type="project" value="UniProtKB-UniRule"/>
</dbReference>
<keyword evidence="5 10" id="KW-0133">Cell shape</keyword>
<evidence type="ECO:0000256" key="1">
    <source>
        <dbReference type="ARBA" id="ARBA00022475"/>
    </source>
</evidence>
<keyword evidence="3 10" id="KW-0328">Glycosyltransferase</keyword>
<dbReference type="Pfam" id="PF03033">
    <property type="entry name" value="Glyco_transf_28"/>
    <property type="match status" value="1"/>
</dbReference>
<dbReference type="Pfam" id="PF04101">
    <property type="entry name" value="Glyco_tran_28_C"/>
    <property type="match status" value="1"/>
</dbReference>